<dbReference type="OrthoDB" id="2403626at2"/>
<sequence>MIQASGGSSFIALSMILTNQFLALPKRNLALTLIGACLSLGSGIGFLLGGFFTHSWGWHSLFLLMSMSIFTLLGIIWFVPSGYANQKKLTQPFDF</sequence>
<evidence type="ECO:0000256" key="3">
    <source>
        <dbReference type="ARBA" id="ARBA00022692"/>
    </source>
</evidence>
<gene>
    <name evidence="8" type="ORF">CVD27_06995</name>
</gene>
<reference evidence="8 9" key="1">
    <citation type="submission" date="2017-11" db="EMBL/GenBank/DDBJ databases">
        <title>Comparitive Functional Genomics of Dry Heat Resistant strains isolated from the Viking Spacecraft.</title>
        <authorList>
            <person name="Seuylemezian A."/>
            <person name="Cooper K."/>
            <person name="Vaishampayan P."/>
        </authorList>
    </citation>
    <scope>NUCLEOTIDE SEQUENCE [LARGE SCALE GENOMIC DNA]</scope>
    <source>
        <strain evidence="8 9">V32-6</strain>
    </source>
</reference>
<dbReference type="PROSITE" id="PS50850">
    <property type="entry name" value="MFS"/>
    <property type="match status" value="1"/>
</dbReference>
<protein>
    <recommendedName>
        <fullName evidence="7">Major facilitator superfamily (MFS) profile domain-containing protein</fullName>
    </recommendedName>
</protein>
<keyword evidence="3 6" id="KW-0812">Transmembrane</keyword>
<keyword evidence="9" id="KW-1185">Reference proteome</keyword>
<feature type="transmembrane region" description="Helical" evidence="6">
    <location>
        <begin position="6"/>
        <end position="24"/>
    </location>
</feature>
<dbReference type="EMBL" id="PGVE01000031">
    <property type="protein sequence ID" value="PLS06673.1"/>
    <property type="molecule type" value="Genomic_DNA"/>
</dbReference>
<accession>A0A2N5HMB5</accession>
<evidence type="ECO:0000313" key="8">
    <source>
        <dbReference type="EMBL" id="PLS06673.1"/>
    </source>
</evidence>
<evidence type="ECO:0000256" key="5">
    <source>
        <dbReference type="ARBA" id="ARBA00023136"/>
    </source>
</evidence>
<keyword evidence="5 6" id="KW-0472">Membrane</keyword>
<feature type="transmembrane region" description="Helical" evidence="6">
    <location>
        <begin position="58"/>
        <end position="79"/>
    </location>
</feature>
<organism evidence="8 9">
    <name type="scientific">Neobacillus cucumis</name>
    <dbReference type="NCBI Taxonomy" id="1740721"/>
    <lineage>
        <taxon>Bacteria</taxon>
        <taxon>Bacillati</taxon>
        <taxon>Bacillota</taxon>
        <taxon>Bacilli</taxon>
        <taxon>Bacillales</taxon>
        <taxon>Bacillaceae</taxon>
        <taxon>Neobacillus</taxon>
    </lineage>
</organism>
<proteinExistence type="predicted"/>
<keyword evidence="2" id="KW-0813">Transport</keyword>
<evidence type="ECO:0000256" key="2">
    <source>
        <dbReference type="ARBA" id="ARBA00022448"/>
    </source>
</evidence>
<dbReference type="InterPro" id="IPR036259">
    <property type="entry name" value="MFS_trans_sf"/>
</dbReference>
<comment type="subcellular location">
    <subcellularLocation>
        <location evidence="1">Cell membrane</location>
        <topology evidence="1">Multi-pass membrane protein</topology>
    </subcellularLocation>
</comment>
<dbReference type="Proteomes" id="UP000234950">
    <property type="component" value="Unassembled WGS sequence"/>
</dbReference>
<evidence type="ECO:0000259" key="7">
    <source>
        <dbReference type="PROSITE" id="PS50850"/>
    </source>
</evidence>
<dbReference type="Gene3D" id="1.20.1720.10">
    <property type="entry name" value="Multidrug resistance protein D"/>
    <property type="match status" value="1"/>
</dbReference>
<dbReference type="SUPFAM" id="SSF103473">
    <property type="entry name" value="MFS general substrate transporter"/>
    <property type="match status" value="1"/>
</dbReference>
<comment type="caution">
    <text evidence="8">The sequence shown here is derived from an EMBL/GenBank/DDBJ whole genome shotgun (WGS) entry which is preliminary data.</text>
</comment>
<feature type="transmembrane region" description="Helical" evidence="6">
    <location>
        <begin position="31"/>
        <end position="52"/>
    </location>
</feature>
<dbReference type="GO" id="GO:0005886">
    <property type="term" value="C:plasma membrane"/>
    <property type="evidence" value="ECO:0007669"/>
    <property type="project" value="UniProtKB-SubCell"/>
</dbReference>
<dbReference type="Pfam" id="PF07690">
    <property type="entry name" value="MFS_1"/>
    <property type="match status" value="1"/>
</dbReference>
<name>A0A2N5HMB5_9BACI</name>
<dbReference type="InterPro" id="IPR011701">
    <property type="entry name" value="MFS"/>
</dbReference>
<evidence type="ECO:0000256" key="6">
    <source>
        <dbReference type="SAM" id="Phobius"/>
    </source>
</evidence>
<evidence type="ECO:0000313" key="9">
    <source>
        <dbReference type="Proteomes" id="UP000234950"/>
    </source>
</evidence>
<evidence type="ECO:0000256" key="1">
    <source>
        <dbReference type="ARBA" id="ARBA00004651"/>
    </source>
</evidence>
<dbReference type="InterPro" id="IPR020846">
    <property type="entry name" value="MFS_dom"/>
</dbReference>
<dbReference type="AlphaFoldDB" id="A0A2N5HMB5"/>
<keyword evidence="4 6" id="KW-1133">Transmembrane helix</keyword>
<dbReference type="GO" id="GO:0022857">
    <property type="term" value="F:transmembrane transporter activity"/>
    <property type="evidence" value="ECO:0007669"/>
    <property type="project" value="InterPro"/>
</dbReference>
<evidence type="ECO:0000256" key="4">
    <source>
        <dbReference type="ARBA" id="ARBA00022989"/>
    </source>
</evidence>
<feature type="domain" description="Major facilitator superfamily (MFS) profile" evidence="7">
    <location>
        <begin position="1"/>
        <end position="95"/>
    </location>
</feature>